<evidence type="ECO:0000256" key="4">
    <source>
        <dbReference type="ARBA" id="ARBA00022980"/>
    </source>
</evidence>
<dbReference type="GO" id="GO:0022625">
    <property type="term" value="C:cytosolic large ribosomal subunit"/>
    <property type="evidence" value="ECO:0007669"/>
    <property type="project" value="TreeGrafter"/>
</dbReference>
<dbReference type="PANTHER" id="PTHR12899">
    <property type="entry name" value="39S RIBOSOMAL PROTEIN L18, MITOCHONDRIAL"/>
    <property type="match status" value="1"/>
</dbReference>
<proteinExistence type="inferred from homology"/>
<evidence type="ECO:0000256" key="7">
    <source>
        <dbReference type="HAMAP-Rule" id="MF_01337"/>
    </source>
</evidence>
<dbReference type="STRING" id="1798692.A3G00_00915"/>
<name>A0A1F6MUH1_9BACT</name>
<evidence type="ECO:0000256" key="6">
    <source>
        <dbReference type="ARBA" id="ARBA00035197"/>
    </source>
</evidence>
<dbReference type="Proteomes" id="UP000178347">
    <property type="component" value="Unassembled WGS sequence"/>
</dbReference>
<dbReference type="SUPFAM" id="SSF53137">
    <property type="entry name" value="Translational machinery components"/>
    <property type="match status" value="1"/>
</dbReference>
<gene>
    <name evidence="7" type="primary">rplR</name>
    <name evidence="8" type="ORF">A3G00_00915</name>
</gene>
<organism evidence="8 9">
    <name type="scientific">Candidatus Magasanikbacteria bacterium RIFCSPLOWO2_12_FULL_43_12</name>
    <dbReference type="NCBI Taxonomy" id="1798692"/>
    <lineage>
        <taxon>Bacteria</taxon>
        <taxon>Candidatus Magasanikiibacteriota</taxon>
    </lineage>
</organism>
<dbReference type="EMBL" id="MFQN01000010">
    <property type="protein sequence ID" value="OGH75073.1"/>
    <property type="molecule type" value="Genomic_DNA"/>
</dbReference>
<dbReference type="PANTHER" id="PTHR12899:SF3">
    <property type="entry name" value="LARGE RIBOSOMAL SUBUNIT PROTEIN UL18M"/>
    <property type="match status" value="1"/>
</dbReference>
<evidence type="ECO:0000256" key="2">
    <source>
        <dbReference type="ARBA" id="ARBA00022730"/>
    </source>
</evidence>
<keyword evidence="2 7" id="KW-0699">rRNA-binding</keyword>
<comment type="similarity">
    <text evidence="1 7">Belongs to the universal ribosomal protein uL18 family.</text>
</comment>
<evidence type="ECO:0000256" key="3">
    <source>
        <dbReference type="ARBA" id="ARBA00022884"/>
    </source>
</evidence>
<keyword evidence="5 7" id="KW-0687">Ribonucleoprotein</keyword>
<dbReference type="NCBIfam" id="TIGR00060">
    <property type="entry name" value="L18_bact"/>
    <property type="match status" value="1"/>
</dbReference>
<accession>A0A1F6MUH1</accession>
<dbReference type="Gene3D" id="3.30.420.100">
    <property type="match status" value="1"/>
</dbReference>
<evidence type="ECO:0000313" key="8">
    <source>
        <dbReference type="EMBL" id="OGH75073.1"/>
    </source>
</evidence>
<evidence type="ECO:0000256" key="1">
    <source>
        <dbReference type="ARBA" id="ARBA00007116"/>
    </source>
</evidence>
<dbReference type="GO" id="GO:0006412">
    <property type="term" value="P:translation"/>
    <property type="evidence" value="ECO:0007669"/>
    <property type="project" value="UniProtKB-UniRule"/>
</dbReference>
<dbReference type="GO" id="GO:0008097">
    <property type="term" value="F:5S rRNA binding"/>
    <property type="evidence" value="ECO:0007669"/>
    <property type="project" value="TreeGrafter"/>
</dbReference>
<dbReference type="CDD" id="cd00432">
    <property type="entry name" value="Ribosomal_L18_L5e"/>
    <property type="match status" value="1"/>
</dbReference>
<dbReference type="GO" id="GO:0003735">
    <property type="term" value="F:structural constituent of ribosome"/>
    <property type="evidence" value="ECO:0007669"/>
    <property type="project" value="InterPro"/>
</dbReference>
<dbReference type="HAMAP" id="MF_01337_B">
    <property type="entry name" value="Ribosomal_uL18_B"/>
    <property type="match status" value="1"/>
</dbReference>
<comment type="caution">
    <text evidence="8">The sequence shown here is derived from an EMBL/GenBank/DDBJ whole genome shotgun (WGS) entry which is preliminary data.</text>
</comment>
<dbReference type="InterPro" id="IPR004389">
    <property type="entry name" value="Ribosomal_uL18_bac-type"/>
</dbReference>
<evidence type="ECO:0000256" key="5">
    <source>
        <dbReference type="ARBA" id="ARBA00023274"/>
    </source>
</evidence>
<dbReference type="Pfam" id="PF00861">
    <property type="entry name" value="Ribosomal_L18p"/>
    <property type="match status" value="1"/>
</dbReference>
<dbReference type="InterPro" id="IPR005484">
    <property type="entry name" value="Ribosomal_uL18_bac/plant/anim"/>
</dbReference>
<protein>
    <recommendedName>
        <fullName evidence="6 7">Large ribosomal subunit protein uL18</fullName>
    </recommendedName>
</protein>
<sequence length="123" mass="13380">MKLVNKQKRRARRQQRVRARVFGTAAKPRLNVFRGSLGTYAQLVDDSAGKTLAAVHSKKVEVKKADVGERKAKVATAYLVGKILAEKAKALGIIKAVFDRGGYKYHGRVAAVAEGARDGGLEF</sequence>
<comment type="subunit">
    <text evidence="7">Part of the 50S ribosomal subunit; part of the 5S rRNA/L5/L18/L25 subcomplex. Contacts the 5S and 23S rRNAs.</text>
</comment>
<dbReference type="FunFam" id="3.30.420.100:FF:000001">
    <property type="entry name" value="50S ribosomal protein L18"/>
    <property type="match status" value="1"/>
</dbReference>
<comment type="function">
    <text evidence="7">This is one of the proteins that bind and probably mediate the attachment of the 5S RNA into the large ribosomal subunit, where it forms part of the central protuberance.</text>
</comment>
<keyword evidence="3 7" id="KW-0694">RNA-binding</keyword>
<dbReference type="InterPro" id="IPR057268">
    <property type="entry name" value="Ribosomal_L18"/>
</dbReference>
<evidence type="ECO:0000313" key="9">
    <source>
        <dbReference type="Proteomes" id="UP000178347"/>
    </source>
</evidence>
<dbReference type="AlphaFoldDB" id="A0A1F6MUH1"/>
<reference evidence="8 9" key="1">
    <citation type="journal article" date="2016" name="Nat. Commun.">
        <title>Thousands of microbial genomes shed light on interconnected biogeochemical processes in an aquifer system.</title>
        <authorList>
            <person name="Anantharaman K."/>
            <person name="Brown C.T."/>
            <person name="Hug L.A."/>
            <person name="Sharon I."/>
            <person name="Castelle C.J."/>
            <person name="Probst A.J."/>
            <person name="Thomas B.C."/>
            <person name="Singh A."/>
            <person name="Wilkins M.J."/>
            <person name="Karaoz U."/>
            <person name="Brodie E.L."/>
            <person name="Williams K.H."/>
            <person name="Hubbard S.S."/>
            <person name="Banfield J.F."/>
        </authorList>
    </citation>
    <scope>NUCLEOTIDE SEQUENCE [LARGE SCALE GENOMIC DNA]</scope>
</reference>
<keyword evidence="4 7" id="KW-0689">Ribosomal protein</keyword>